<protein>
    <submittedName>
        <fullName evidence="1">Uncharacterized protein</fullName>
    </submittedName>
</protein>
<sequence>QVFPLSAHILGYLAYPDIHNYTTLGTGLNPFLKQSFKYSCSF</sequence>
<organism evidence="1">
    <name type="scientific">marine metagenome</name>
    <dbReference type="NCBI Taxonomy" id="408172"/>
    <lineage>
        <taxon>unclassified sequences</taxon>
        <taxon>metagenomes</taxon>
        <taxon>ecological metagenomes</taxon>
    </lineage>
</organism>
<accession>A0A382XCT8</accession>
<feature type="non-terminal residue" evidence="1">
    <location>
        <position position="1"/>
    </location>
</feature>
<dbReference type="EMBL" id="UINC01166696">
    <property type="protein sequence ID" value="SVD68793.1"/>
    <property type="molecule type" value="Genomic_DNA"/>
</dbReference>
<evidence type="ECO:0000313" key="1">
    <source>
        <dbReference type="EMBL" id="SVD68793.1"/>
    </source>
</evidence>
<name>A0A382XCT8_9ZZZZ</name>
<gene>
    <name evidence="1" type="ORF">METZ01_LOCUS421647</name>
</gene>
<dbReference type="AlphaFoldDB" id="A0A382XCT8"/>
<proteinExistence type="predicted"/>
<reference evidence="1" key="1">
    <citation type="submission" date="2018-05" db="EMBL/GenBank/DDBJ databases">
        <authorList>
            <person name="Lanie J.A."/>
            <person name="Ng W.-L."/>
            <person name="Kazmierczak K.M."/>
            <person name="Andrzejewski T.M."/>
            <person name="Davidsen T.M."/>
            <person name="Wayne K.J."/>
            <person name="Tettelin H."/>
            <person name="Glass J.I."/>
            <person name="Rusch D."/>
            <person name="Podicherti R."/>
            <person name="Tsui H.-C.T."/>
            <person name="Winkler M.E."/>
        </authorList>
    </citation>
    <scope>NUCLEOTIDE SEQUENCE</scope>
</reference>